<evidence type="ECO:0000256" key="1">
    <source>
        <dbReference type="ARBA" id="ARBA00023015"/>
    </source>
</evidence>
<feature type="compositionally biased region" description="Low complexity" evidence="5">
    <location>
        <begin position="194"/>
        <end position="204"/>
    </location>
</feature>
<dbReference type="SUPFAM" id="SSF46689">
    <property type="entry name" value="Homeodomain-like"/>
    <property type="match status" value="1"/>
</dbReference>
<evidence type="ECO:0000256" key="4">
    <source>
        <dbReference type="PROSITE-ProRule" id="PRU00335"/>
    </source>
</evidence>
<evidence type="ECO:0000256" key="5">
    <source>
        <dbReference type="SAM" id="MobiDB-lite"/>
    </source>
</evidence>
<dbReference type="InterPro" id="IPR036271">
    <property type="entry name" value="Tet_transcr_reg_TetR-rel_C_sf"/>
</dbReference>
<feature type="region of interest" description="Disordered" evidence="5">
    <location>
        <begin position="183"/>
        <end position="204"/>
    </location>
</feature>
<gene>
    <name evidence="7" type="ORF">SAMN05216276_103054</name>
</gene>
<keyword evidence="2 4" id="KW-0238">DNA-binding</keyword>
<evidence type="ECO:0000256" key="3">
    <source>
        <dbReference type="ARBA" id="ARBA00023163"/>
    </source>
</evidence>
<evidence type="ECO:0000259" key="6">
    <source>
        <dbReference type="PROSITE" id="PS50977"/>
    </source>
</evidence>
<dbReference type="Gene3D" id="1.10.357.10">
    <property type="entry name" value="Tetracycline Repressor, domain 2"/>
    <property type="match status" value="1"/>
</dbReference>
<keyword evidence="1" id="KW-0805">Transcription regulation</keyword>
<name>A0A239L2S4_9ACTN</name>
<dbReference type="InterPro" id="IPR001647">
    <property type="entry name" value="HTH_TetR"/>
</dbReference>
<evidence type="ECO:0000313" key="7">
    <source>
        <dbReference type="EMBL" id="SNT24645.1"/>
    </source>
</evidence>
<protein>
    <submittedName>
        <fullName evidence="7">Transcriptional regulator, TetR family</fullName>
    </submittedName>
</protein>
<dbReference type="SUPFAM" id="SSF48498">
    <property type="entry name" value="Tetracyclin repressor-like, C-terminal domain"/>
    <property type="match status" value="1"/>
</dbReference>
<dbReference type="RefSeq" id="WP_089210105.1">
    <property type="nucleotide sequence ID" value="NZ_FZOD01000030.1"/>
</dbReference>
<dbReference type="PROSITE" id="PS50977">
    <property type="entry name" value="HTH_TETR_2"/>
    <property type="match status" value="1"/>
</dbReference>
<dbReference type="PANTHER" id="PTHR30055">
    <property type="entry name" value="HTH-TYPE TRANSCRIPTIONAL REGULATOR RUTR"/>
    <property type="match status" value="1"/>
</dbReference>
<dbReference type="Pfam" id="PF13305">
    <property type="entry name" value="TetR_C_33"/>
    <property type="match status" value="2"/>
</dbReference>
<dbReference type="InterPro" id="IPR025996">
    <property type="entry name" value="MT1864/Rv1816-like_C"/>
</dbReference>
<dbReference type="OrthoDB" id="3210322at2"/>
<dbReference type="AlphaFoldDB" id="A0A239L2S4"/>
<sequence length="262" mass="27898">MAVAVSEGGPRARYREQTRGEIKEIALRQLAEGGISSVALTRIAKELGLSGPALYRYFGSRDDLLNALIRDAYDDAAQDIHAAADGAAGQSPRARLRSLAWAYRAWAVAHPHRYLLIAGTPLPDYTAPADTVRRARAVLGPFLTVFTHGEPTPAVLPLVRELRDWARHEPAVAAWVAEWVAESGKPSDGDADAEGTAGDADAGVGIDADDAGHALAGAILAWSRMHGTVSLEVAGQFTGMGHDPRTLFEANVDMLADAFRLT</sequence>
<reference evidence="7 8" key="1">
    <citation type="submission" date="2017-06" db="EMBL/GenBank/DDBJ databases">
        <authorList>
            <person name="Kim H.J."/>
            <person name="Triplett B.A."/>
        </authorList>
    </citation>
    <scope>NUCLEOTIDE SEQUENCE [LARGE SCALE GENOMIC DNA]</scope>
    <source>
        <strain evidence="7 8">CGMCC 4.2132</strain>
    </source>
</reference>
<dbReference type="GO" id="GO:0000976">
    <property type="term" value="F:transcription cis-regulatory region binding"/>
    <property type="evidence" value="ECO:0007669"/>
    <property type="project" value="TreeGrafter"/>
</dbReference>
<keyword evidence="8" id="KW-1185">Reference proteome</keyword>
<evidence type="ECO:0000313" key="8">
    <source>
        <dbReference type="Proteomes" id="UP000198282"/>
    </source>
</evidence>
<organism evidence="7 8">
    <name type="scientific">Streptosporangium subroseum</name>
    <dbReference type="NCBI Taxonomy" id="106412"/>
    <lineage>
        <taxon>Bacteria</taxon>
        <taxon>Bacillati</taxon>
        <taxon>Actinomycetota</taxon>
        <taxon>Actinomycetes</taxon>
        <taxon>Streptosporangiales</taxon>
        <taxon>Streptosporangiaceae</taxon>
        <taxon>Streptosporangium</taxon>
    </lineage>
</organism>
<feature type="DNA-binding region" description="H-T-H motif" evidence="4">
    <location>
        <begin position="39"/>
        <end position="58"/>
    </location>
</feature>
<keyword evidence="3" id="KW-0804">Transcription</keyword>
<dbReference type="InterPro" id="IPR009057">
    <property type="entry name" value="Homeodomain-like_sf"/>
</dbReference>
<accession>A0A239L2S4</accession>
<feature type="domain" description="HTH tetR-type" evidence="6">
    <location>
        <begin position="16"/>
        <end position="76"/>
    </location>
</feature>
<dbReference type="Pfam" id="PF00440">
    <property type="entry name" value="TetR_N"/>
    <property type="match status" value="1"/>
</dbReference>
<evidence type="ECO:0000256" key="2">
    <source>
        <dbReference type="ARBA" id="ARBA00023125"/>
    </source>
</evidence>
<dbReference type="InterPro" id="IPR050109">
    <property type="entry name" value="HTH-type_TetR-like_transc_reg"/>
</dbReference>
<dbReference type="GO" id="GO:0003700">
    <property type="term" value="F:DNA-binding transcription factor activity"/>
    <property type="evidence" value="ECO:0007669"/>
    <property type="project" value="TreeGrafter"/>
</dbReference>
<dbReference type="PANTHER" id="PTHR30055:SF243">
    <property type="entry name" value="HTH-TYPE TRANSCRIPTIONAL REGULATOR RV1816"/>
    <property type="match status" value="1"/>
</dbReference>
<dbReference type="EMBL" id="FZOD01000030">
    <property type="protein sequence ID" value="SNT24645.1"/>
    <property type="molecule type" value="Genomic_DNA"/>
</dbReference>
<proteinExistence type="predicted"/>
<dbReference type="PRINTS" id="PR00455">
    <property type="entry name" value="HTHTETR"/>
</dbReference>
<dbReference type="Proteomes" id="UP000198282">
    <property type="component" value="Unassembled WGS sequence"/>
</dbReference>